<dbReference type="Gene3D" id="2.10.109.10">
    <property type="entry name" value="Umud Fragment, subunit A"/>
    <property type="match status" value="1"/>
</dbReference>
<dbReference type="Proteomes" id="UP000077428">
    <property type="component" value="Unassembled WGS sequence"/>
</dbReference>
<dbReference type="PROSITE" id="PS00501">
    <property type="entry name" value="SPASE_I_1"/>
    <property type="match status" value="1"/>
</dbReference>
<keyword evidence="5" id="KW-1185">Reference proteome</keyword>
<dbReference type="GO" id="GO:0004252">
    <property type="term" value="F:serine-type endopeptidase activity"/>
    <property type="evidence" value="ECO:0007669"/>
    <property type="project" value="UniProtKB-EC"/>
</dbReference>
<accession>A0A166AKM4</accession>
<dbReference type="InterPro" id="IPR036286">
    <property type="entry name" value="LexA/Signal_pep-like_sf"/>
</dbReference>
<protein>
    <submittedName>
        <fullName evidence="4">LexA repressor</fullName>
        <ecNumber evidence="4">3.4.21.88</ecNumber>
    </submittedName>
</protein>
<dbReference type="GO" id="GO:0016020">
    <property type="term" value="C:membrane"/>
    <property type="evidence" value="ECO:0007669"/>
    <property type="project" value="InterPro"/>
</dbReference>
<reference evidence="5" key="1">
    <citation type="journal article" date="2016" name="Genome Announc.">
        <title>Draft Genome Sequences of Methanobrevibacter curvatus DSM11111, Methanobrevibacter cuticularis DSM11139, Methanobrevibacter filiformis DSM11501, and Methanobrevibacter oralis DSM7256.</title>
        <authorList>
            <person name="Poehlein A."/>
            <person name="Seedorf H."/>
        </authorList>
    </citation>
    <scope>NUCLEOTIDE SEQUENCE [LARGE SCALE GENOMIC DNA]</scope>
    <source>
        <strain evidence="5">DSM 7256 / JCM 30027 / ZR</strain>
    </source>
</reference>
<dbReference type="GO" id="GO:0006508">
    <property type="term" value="P:proteolysis"/>
    <property type="evidence" value="ECO:0007669"/>
    <property type="project" value="UniProtKB-KW"/>
</dbReference>
<dbReference type="CDD" id="cd06462">
    <property type="entry name" value="Peptidase_S24_S26"/>
    <property type="match status" value="1"/>
</dbReference>
<dbReference type="SUPFAM" id="SSF51306">
    <property type="entry name" value="LexA/Signal peptidase"/>
    <property type="match status" value="1"/>
</dbReference>
<keyword evidence="2 4" id="KW-0378">Hydrolase</keyword>
<dbReference type="EC" id="3.4.21.88" evidence="4"/>
<organism evidence="4 5">
    <name type="scientific">Methanobrevibacter oralis</name>
    <dbReference type="NCBI Taxonomy" id="66851"/>
    <lineage>
        <taxon>Archaea</taxon>
        <taxon>Methanobacteriati</taxon>
        <taxon>Methanobacteriota</taxon>
        <taxon>Methanomada group</taxon>
        <taxon>Methanobacteria</taxon>
        <taxon>Methanobacteriales</taxon>
        <taxon>Methanobacteriaceae</taxon>
        <taxon>Methanobrevibacter</taxon>
    </lineage>
</organism>
<evidence type="ECO:0000313" key="5">
    <source>
        <dbReference type="Proteomes" id="UP000077428"/>
    </source>
</evidence>
<dbReference type="PATRIC" id="fig|66851.6.peg.1407"/>
<evidence type="ECO:0000256" key="1">
    <source>
        <dbReference type="ARBA" id="ARBA00022670"/>
    </source>
</evidence>
<dbReference type="Pfam" id="PF00717">
    <property type="entry name" value="Peptidase_S24"/>
    <property type="match status" value="1"/>
</dbReference>
<dbReference type="InterPro" id="IPR015927">
    <property type="entry name" value="Peptidase_S24_S26A/B/C"/>
</dbReference>
<evidence type="ECO:0000259" key="3">
    <source>
        <dbReference type="Pfam" id="PF00717"/>
    </source>
</evidence>
<dbReference type="EMBL" id="LWMU01000074">
    <property type="protein sequence ID" value="KZX12158.1"/>
    <property type="molecule type" value="Genomic_DNA"/>
</dbReference>
<name>A0A166AKM4_METOA</name>
<sequence length="206" mass="23150">MIYMAKKTILVLIIIILLIIFAGNLILNKQCIEIYIDGENVTASSNVPILSNINITELNRDLCNYTFLVMDNSSSNITTLKNGLKNISNSYGLDNPEIKIDSSIGENQIPIIFYVDGTSMIPTLQDGQSVLLNKTKNIHVGDIVVSDSKEYGIIIKRVGQINGNKVYLESDNKKIEYEYSDGYVYKTECVKTWVDMSNIYGVVIRY</sequence>
<evidence type="ECO:0000313" key="4">
    <source>
        <dbReference type="EMBL" id="KZX12158.1"/>
    </source>
</evidence>
<evidence type="ECO:0000256" key="2">
    <source>
        <dbReference type="ARBA" id="ARBA00022801"/>
    </source>
</evidence>
<proteinExistence type="predicted"/>
<gene>
    <name evidence="4" type="primary">lexA</name>
    <name evidence="4" type="ORF">MBORA_12950</name>
</gene>
<feature type="domain" description="Peptidase S24/S26A/S26B/S26C" evidence="3">
    <location>
        <begin position="111"/>
        <end position="177"/>
    </location>
</feature>
<keyword evidence="1" id="KW-0645">Protease</keyword>
<comment type="caution">
    <text evidence="4">The sequence shown here is derived from an EMBL/GenBank/DDBJ whole genome shotgun (WGS) entry which is preliminary data.</text>
</comment>
<dbReference type="InterPro" id="IPR019756">
    <property type="entry name" value="Pept_S26A_signal_pept_1_Ser-AS"/>
</dbReference>
<dbReference type="AlphaFoldDB" id="A0A166AKM4"/>